<accession>A0A840PUL7</accession>
<evidence type="ECO:0000313" key="4">
    <source>
        <dbReference type="Proteomes" id="UP000578449"/>
    </source>
</evidence>
<keyword evidence="2" id="KW-1133">Transmembrane helix</keyword>
<organism evidence="3 4">
    <name type="scientific">Thermocatellispora tengchongensis</name>
    <dbReference type="NCBI Taxonomy" id="1073253"/>
    <lineage>
        <taxon>Bacteria</taxon>
        <taxon>Bacillati</taxon>
        <taxon>Actinomycetota</taxon>
        <taxon>Actinomycetes</taxon>
        <taxon>Streptosporangiales</taxon>
        <taxon>Streptosporangiaceae</taxon>
        <taxon>Thermocatellispora</taxon>
    </lineage>
</organism>
<keyword evidence="2" id="KW-0812">Transmembrane</keyword>
<gene>
    <name evidence="3" type="ORF">HNP84_009359</name>
</gene>
<evidence type="ECO:0008006" key="5">
    <source>
        <dbReference type="Google" id="ProtNLM"/>
    </source>
</evidence>
<keyword evidence="4" id="KW-1185">Reference proteome</keyword>
<dbReference type="InterPro" id="IPR047789">
    <property type="entry name" value="CU044_5270-like"/>
</dbReference>
<feature type="region of interest" description="Disordered" evidence="1">
    <location>
        <begin position="292"/>
        <end position="332"/>
    </location>
</feature>
<feature type="region of interest" description="Disordered" evidence="1">
    <location>
        <begin position="155"/>
        <end position="174"/>
    </location>
</feature>
<feature type="compositionally biased region" description="Basic and acidic residues" evidence="1">
    <location>
        <begin position="292"/>
        <end position="318"/>
    </location>
</feature>
<evidence type="ECO:0000313" key="3">
    <source>
        <dbReference type="EMBL" id="MBB5139595.1"/>
    </source>
</evidence>
<feature type="transmembrane region" description="Helical" evidence="2">
    <location>
        <begin position="44"/>
        <end position="65"/>
    </location>
</feature>
<reference evidence="3 4" key="1">
    <citation type="submission" date="2020-08" db="EMBL/GenBank/DDBJ databases">
        <title>Genomic Encyclopedia of Type Strains, Phase IV (KMG-IV): sequencing the most valuable type-strain genomes for metagenomic binning, comparative biology and taxonomic classification.</title>
        <authorList>
            <person name="Goeker M."/>
        </authorList>
    </citation>
    <scope>NUCLEOTIDE SEQUENCE [LARGE SCALE GENOMIC DNA]</scope>
    <source>
        <strain evidence="3 4">DSM 45615</strain>
    </source>
</reference>
<comment type="caution">
    <text evidence="3">The sequence shown here is derived from an EMBL/GenBank/DDBJ whole genome shotgun (WGS) entry which is preliminary data.</text>
</comment>
<evidence type="ECO:0000256" key="1">
    <source>
        <dbReference type="SAM" id="MobiDB-lite"/>
    </source>
</evidence>
<dbReference type="AlphaFoldDB" id="A0A840PUL7"/>
<sequence length="332" mass="35347">MTTDMEDRLRKALAEAAAQVDPDSLRPLTAPQPAGRLVPVRARLALAGAAAAGLAVAAVAVPAALTGTTASDQVTPSVPSPRTSVTLDARSFLLAGAERAAGEERAEGAFWYSRVRTFKPQPSGEVVVSSEEVWYDGETGRGRITTGLDAEIILPGESGGAGKAKGTPKPEPETRDFDMRLLTAIGGERLSQDDIRRLPDDVAGLRRWLDAHRAEGESETGFVFAMTRFVLSQPTTPATRAAMLRILADQPGLKLERGITDPLGRPGAAVTSPDGEHRLIVDESGARLLAEEYHGPDRADKRDGRSVHVGARKGEKTVYESSGWTEKIGDRP</sequence>
<proteinExistence type="predicted"/>
<dbReference type="RefSeq" id="WP_185056424.1">
    <property type="nucleotide sequence ID" value="NZ_BAABIX010000049.1"/>
</dbReference>
<dbReference type="Proteomes" id="UP000578449">
    <property type="component" value="Unassembled WGS sequence"/>
</dbReference>
<evidence type="ECO:0000256" key="2">
    <source>
        <dbReference type="SAM" id="Phobius"/>
    </source>
</evidence>
<name>A0A840PUL7_9ACTN</name>
<dbReference type="EMBL" id="JACHGN010000031">
    <property type="protein sequence ID" value="MBB5139595.1"/>
    <property type="molecule type" value="Genomic_DNA"/>
</dbReference>
<keyword evidence="2" id="KW-0472">Membrane</keyword>
<dbReference type="NCBIfam" id="NF038083">
    <property type="entry name" value="CU044_5270_fam"/>
    <property type="match status" value="1"/>
</dbReference>
<protein>
    <recommendedName>
        <fullName evidence="5">CU044_5270 family protein</fullName>
    </recommendedName>
</protein>